<organism evidence="8 9">
    <name type="scientific">Paenibacillus sambharensis</name>
    <dbReference type="NCBI Taxonomy" id="1803190"/>
    <lineage>
        <taxon>Bacteria</taxon>
        <taxon>Bacillati</taxon>
        <taxon>Bacillota</taxon>
        <taxon>Bacilli</taxon>
        <taxon>Bacillales</taxon>
        <taxon>Paenibacillaceae</taxon>
        <taxon>Paenibacillus</taxon>
    </lineage>
</organism>
<evidence type="ECO:0000259" key="7">
    <source>
        <dbReference type="Pfam" id="PF04024"/>
    </source>
</evidence>
<proteinExistence type="predicted"/>
<dbReference type="InterPro" id="IPR007168">
    <property type="entry name" value="Phageshock_PspC_N"/>
</dbReference>
<dbReference type="AlphaFoldDB" id="A0A2W1L941"/>
<evidence type="ECO:0000256" key="5">
    <source>
        <dbReference type="ARBA" id="ARBA00023136"/>
    </source>
</evidence>
<keyword evidence="5 6" id="KW-0472">Membrane</keyword>
<feature type="transmembrane region" description="Helical" evidence="6">
    <location>
        <begin position="33"/>
        <end position="56"/>
    </location>
</feature>
<keyword evidence="2" id="KW-1003">Cell membrane</keyword>
<dbReference type="RefSeq" id="WP_111147063.1">
    <property type="nucleotide sequence ID" value="NZ_QKRB01000044.1"/>
</dbReference>
<evidence type="ECO:0000256" key="6">
    <source>
        <dbReference type="SAM" id="Phobius"/>
    </source>
</evidence>
<dbReference type="GO" id="GO:0005886">
    <property type="term" value="C:plasma membrane"/>
    <property type="evidence" value="ECO:0007669"/>
    <property type="project" value="UniProtKB-SubCell"/>
</dbReference>
<reference evidence="8 9" key="1">
    <citation type="submission" date="2018-06" db="EMBL/GenBank/DDBJ databases">
        <title>Paenibacillus imtechensis sp. nov.</title>
        <authorList>
            <person name="Pinnaka A.K."/>
            <person name="Singh H."/>
            <person name="Kaur M."/>
        </authorList>
    </citation>
    <scope>NUCLEOTIDE SEQUENCE [LARGE SCALE GENOMIC DNA]</scope>
    <source>
        <strain evidence="8 9">SMB1</strain>
    </source>
</reference>
<dbReference type="Pfam" id="PF04024">
    <property type="entry name" value="PspC"/>
    <property type="match status" value="1"/>
</dbReference>
<keyword evidence="4 6" id="KW-1133">Transmembrane helix</keyword>
<dbReference type="EMBL" id="QKRB01000044">
    <property type="protein sequence ID" value="PZD95433.1"/>
    <property type="molecule type" value="Genomic_DNA"/>
</dbReference>
<keyword evidence="9" id="KW-1185">Reference proteome</keyword>
<dbReference type="InterPro" id="IPR052027">
    <property type="entry name" value="PspC"/>
</dbReference>
<evidence type="ECO:0000256" key="4">
    <source>
        <dbReference type="ARBA" id="ARBA00022989"/>
    </source>
</evidence>
<protein>
    <submittedName>
        <fullName evidence="8">PspC domain-containing protein</fullName>
    </submittedName>
</protein>
<dbReference type="PANTHER" id="PTHR33885">
    <property type="entry name" value="PHAGE SHOCK PROTEIN C"/>
    <property type="match status" value="1"/>
</dbReference>
<evidence type="ECO:0000256" key="1">
    <source>
        <dbReference type="ARBA" id="ARBA00004162"/>
    </source>
</evidence>
<comment type="subcellular location">
    <subcellularLocation>
        <location evidence="1">Cell membrane</location>
        <topology evidence="1">Single-pass membrane protein</topology>
    </subcellularLocation>
</comment>
<evidence type="ECO:0000256" key="2">
    <source>
        <dbReference type="ARBA" id="ARBA00022475"/>
    </source>
</evidence>
<feature type="domain" description="Phage shock protein PspC N-terminal" evidence="7">
    <location>
        <begin position="3"/>
        <end position="60"/>
    </location>
</feature>
<dbReference type="OrthoDB" id="9815286at2"/>
<comment type="caution">
    <text evidence="8">The sequence shown here is derived from an EMBL/GenBank/DDBJ whole genome shotgun (WGS) entry which is preliminary data.</text>
</comment>
<dbReference type="PANTHER" id="PTHR33885:SF3">
    <property type="entry name" value="PHAGE SHOCK PROTEIN C"/>
    <property type="match status" value="1"/>
</dbReference>
<name>A0A2W1L941_9BACL</name>
<evidence type="ECO:0000313" key="8">
    <source>
        <dbReference type="EMBL" id="PZD95433.1"/>
    </source>
</evidence>
<evidence type="ECO:0000313" key="9">
    <source>
        <dbReference type="Proteomes" id="UP000249522"/>
    </source>
</evidence>
<accession>A0A2W1L941</accession>
<keyword evidence="3 6" id="KW-0812">Transmembrane</keyword>
<evidence type="ECO:0000256" key="3">
    <source>
        <dbReference type="ARBA" id="ARBA00022692"/>
    </source>
</evidence>
<dbReference type="Proteomes" id="UP000249522">
    <property type="component" value="Unassembled WGS sequence"/>
</dbReference>
<gene>
    <name evidence="8" type="ORF">DNH61_12930</name>
</gene>
<sequence length="78" mass="8893">MNKLYRSRTDRKLSGLCGGIAEWLKMDASFIRIIILLTTLFSFGSMLLIYIAASVITPKAPVLHMNTDFDPFNGYRYN</sequence>